<dbReference type="Gene3D" id="1.20.1600.10">
    <property type="entry name" value="Outer membrane efflux proteins (OEP)"/>
    <property type="match status" value="1"/>
</dbReference>
<dbReference type="GO" id="GO:0009279">
    <property type="term" value="C:cell outer membrane"/>
    <property type="evidence" value="ECO:0007669"/>
    <property type="project" value="UniProtKB-SubCell"/>
</dbReference>
<dbReference type="NCBIfam" id="TIGR01844">
    <property type="entry name" value="type_I_sec_TolC"/>
    <property type="match status" value="1"/>
</dbReference>
<dbReference type="PANTHER" id="PTHR30026:SF20">
    <property type="entry name" value="OUTER MEMBRANE PROTEIN TOLC"/>
    <property type="match status" value="1"/>
</dbReference>
<evidence type="ECO:0000256" key="2">
    <source>
        <dbReference type="ARBA" id="ARBA00007613"/>
    </source>
</evidence>
<dbReference type="GO" id="GO:0015562">
    <property type="term" value="F:efflux transmembrane transporter activity"/>
    <property type="evidence" value="ECO:0007669"/>
    <property type="project" value="InterPro"/>
</dbReference>
<dbReference type="AlphaFoldDB" id="A0A842HST8"/>
<keyword evidence="7" id="KW-0998">Cell outer membrane</keyword>
<evidence type="ECO:0000256" key="6">
    <source>
        <dbReference type="ARBA" id="ARBA00023136"/>
    </source>
</evidence>
<protein>
    <submittedName>
        <fullName evidence="9">TolC family outer membrane protein</fullName>
    </submittedName>
</protein>
<organism evidence="9 10">
    <name type="scientific">Pusillimonas minor</name>
    <dbReference type="NCBI Taxonomy" id="2697024"/>
    <lineage>
        <taxon>Bacteria</taxon>
        <taxon>Pseudomonadati</taxon>
        <taxon>Pseudomonadota</taxon>
        <taxon>Betaproteobacteria</taxon>
        <taxon>Burkholderiales</taxon>
        <taxon>Alcaligenaceae</taxon>
        <taxon>Pusillimonas</taxon>
    </lineage>
</organism>
<dbReference type="InterPro" id="IPR010130">
    <property type="entry name" value="T1SS_OMP_TolC"/>
</dbReference>
<keyword evidence="10" id="KW-1185">Reference proteome</keyword>
<dbReference type="EMBL" id="JACJUU010000011">
    <property type="protein sequence ID" value="MBC2770712.1"/>
    <property type="molecule type" value="Genomic_DNA"/>
</dbReference>
<keyword evidence="3" id="KW-0813">Transport</keyword>
<evidence type="ECO:0000256" key="7">
    <source>
        <dbReference type="ARBA" id="ARBA00023237"/>
    </source>
</evidence>
<sequence length="445" mass="48272">MRGRRWHLFASATLALWAGSVSAQTQNLLDIWGKALERDPVFASAKANRNAILEKVPQARAQLLPFLTGSTGAELDDVRRTNLDRDSTEKRGLWAVTLTQPIIDIAAWEQLKQSQLEAESADLAVQQAWQDLLLRVAQAYFGVLAAQDTLVTLDAQKQAITNQLEAAKKGFELGSATIADTYEAQARLDLINASEIEARNALQVSQDQLQKIINERPQALAGLSGNINLPPPQPARITDWTSQAGQASLEVARAVLSTRIAEKQINIAKSGHYPTLDFYAQSGSASDRGIYGPQAGPRSVDSTVGVQLSIPIFAGGGISSRVREQTSVLQRTRYDLESTRRQAVQLTQQYFSGVVSGLAQVSALQAAEKSSKASLDANQTGYEVGVRVNIDVLNAQQQLYETQRALANARYNTLLNGLRLKAVAGTLTEADLRAVNALLTSQNNN</sequence>
<evidence type="ECO:0000313" key="10">
    <source>
        <dbReference type="Proteomes" id="UP000545386"/>
    </source>
</evidence>
<comment type="subcellular location">
    <subcellularLocation>
        <location evidence="1">Cell outer membrane</location>
    </subcellularLocation>
</comment>
<reference evidence="9 10" key="1">
    <citation type="submission" date="2020-08" db="EMBL/GenBank/DDBJ databases">
        <title>Paraeoetvoesia sp. YC-7-48 draft genome sequence.</title>
        <authorList>
            <person name="Yao L."/>
        </authorList>
    </citation>
    <scope>NUCLEOTIDE SEQUENCE [LARGE SCALE GENOMIC DNA]</scope>
    <source>
        <strain evidence="10">YC-7-48</strain>
    </source>
</reference>
<proteinExistence type="inferred from homology"/>
<dbReference type="SUPFAM" id="SSF56954">
    <property type="entry name" value="Outer membrane efflux proteins (OEP)"/>
    <property type="match status" value="1"/>
</dbReference>
<dbReference type="InterPro" id="IPR003423">
    <property type="entry name" value="OMP_efflux"/>
</dbReference>
<comment type="similarity">
    <text evidence="2">Belongs to the outer membrane factor (OMF) (TC 1.B.17) family.</text>
</comment>
<evidence type="ECO:0000256" key="5">
    <source>
        <dbReference type="ARBA" id="ARBA00022692"/>
    </source>
</evidence>
<dbReference type="Pfam" id="PF02321">
    <property type="entry name" value="OEP"/>
    <property type="match status" value="2"/>
</dbReference>
<keyword evidence="8" id="KW-0732">Signal</keyword>
<feature type="chain" id="PRO_5032888980" evidence="8">
    <location>
        <begin position="24"/>
        <end position="445"/>
    </location>
</feature>
<gene>
    <name evidence="9" type="ORF">GTU67_12415</name>
</gene>
<evidence type="ECO:0000256" key="3">
    <source>
        <dbReference type="ARBA" id="ARBA00022448"/>
    </source>
</evidence>
<evidence type="ECO:0000256" key="8">
    <source>
        <dbReference type="SAM" id="SignalP"/>
    </source>
</evidence>
<dbReference type="PANTHER" id="PTHR30026">
    <property type="entry name" value="OUTER MEMBRANE PROTEIN TOLC"/>
    <property type="match status" value="1"/>
</dbReference>
<feature type="signal peptide" evidence="8">
    <location>
        <begin position="1"/>
        <end position="23"/>
    </location>
</feature>
<evidence type="ECO:0000256" key="1">
    <source>
        <dbReference type="ARBA" id="ARBA00004442"/>
    </source>
</evidence>
<keyword evidence="5" id="KW-0812">Transmembrane</keyword>
<keyword evidence="6" id="KW-0472">Membrane</keyword>
<dbReference type="Proteomes" id="UP000545386">
    <property type="component" value="Unassembled WGS sequence"/>
</dbReference>
<dbReference type="RefSeq" id="WP_185780382.1">
    <property type="nucleotide sequence ID" value="NZ_JACJUU010000011.1"/>
</dbReference>
<dbReference type="GO" id="GO:1990281">
    <property type="term" value="C:efflux pump complex"/>
    <property type="evidence" value="ECO:0007669"/>
    <property type="project" value="TreeGrafter"/>
</dbReference>
<name>A0A842HST8_9BURK</name>
<accession>A0A842HST8</accession>
<dbReference type="GO" id="GO:0015288">
    <property type="term" value="F:porin activity"/>
    <property type="evidence" value="ECO:0007669"/>
    <property type="project" value="TreeGrafter"/>
</dbReference>
<dbReference type="InterPro" id="IPR051906">
    <property type="entry name" value="TolC-like"/>
</dbReference>
<evidence type="ECO:0000313" key="9">
    <source>
        <dbReference type="EMBL" id="MBC2770712.1"/>
    </source>
</evidence>
<evidence type="ECO:0000256" key="4">
    <source>
        <dbReference type="ARBA" id="ARBA00022452"/>
    </source>
</evidence>
<comment type="caution">
    <text evidence="9">The sequence shown here is derived from an EMBL/GenBank/DDBJ whole genome shotgun (WGS) entry which is preliminary data.</text>
</comment>
<keyword evidence="4" id="KW-1134">Transmembrane beta strand</keyword>